<proteinExistence type="predicted"/>
<evidence type="ECO:0000313" key="2">
    <source>
        <dbReference type="EMBL" id="MBB6554161.1"/>
    </source>
</evidence>
<name>A0A7X0U3V5_9ACTN</name>
<feature type="transmembrane region" description="Helical" evidence="1">
    <location>
        <begin position="44"/>
        <end position="64"/>
    </location>
</feature>
<accession>A0A7X0U3V5</accession>
<sequence>MYKVWSRKLENRLEEILGLTGRLIARPGTPCMVKENQVRPLTRLRIPAIGAALTATLGAGLLMAPAAHAAPDQKISYVKRIRPVQSVNTYVTIKDHVGRKYPIKVTTTWAYKSPRSAQLRSIVIRENGFPRGKCIFPDLYFANANDWEAQRGRYGKICDGGSKAYSVMRTIRVISGRNLGQLWIRTPNPSHPGCCGARQYTIQYNIARP</sequence>
<dbReference type="Proteomes" id="UP000565579">
    <property type="component" value="Unassembled WGS sequence"/>
</dbReference>
<evidence type="ECO:0000256" key="1">
    <source>
        <dbReference type="SAM" id="Phobius"/>
    </source>
</evidence>
<organism evidence="2 3">
    <name type="scientific">Nonomuraea rubra</name>
    <dbReference type="NCBI Taxonomy" id="46180"/>
    <lineage>
        <taxon>Bacteria</taxon>
        <taxon>Bacillati</taxon>
        <taxon>Actinomycetota</taxon>
        <taxon>Actinomycetes</taxon>
        <taxon>Streptosporangiales</taxon>
        <taxon>Streptosporangiaceae</taxon>
        <taxon>Nonomuraea</taxon>
    </lineage>
</organism>
<keyword evidence="1" id="KW-0812">Transmembrane</keyword>
<keyword evidence="1" id="KW-1133">Transmembrane helix</keyword>
<keyword evidence="3" id="KW-1185">Reference proteome</keyword>
<comment type="caution">
    <text evidence="2">The sequence shown here is derived from an EMBL/GenBank/DDBJ whole genome shotgun (WGS) entry which is preliminary data.</text>
</comment>
<keyword evidence="1" id="KW-0472">Membrane</keyword>
<dbReference type="EMBL" id="JACHMI010000001">
    <property type="protein sequence ID" value="MBB6554161.1"/>
    <property type="molecule type" value="Genomic_DNA"/>
</dbReference>
<gene>
    <name evidence="2" type="ORF">HD593_008956</name>
</gene>
<dbReference type="AlphaFoldDB" id="A0A7X0U3V5"/>
<evidence type="ECO:0000313" key="3">
    <source>
        <dbReference type="Proteomes" id="UP000565579"/>
    </source>
</evidence>
<reference evidence="2 3" key="1">
    <citation type="submission" date="2020-08" db="EMBL/GenBank/DDBJ databases">
        <title>Sequencing the genomes of 1000 actinobacteria strains.</title>
        <authorList>
            <person name="Klenk H.-P."/>
        </authorList>
    </citation>
    <scope>NUCLEOTIDE SEQUENCE [LARGE SCALE GENOMIC DNA]</scope>
    <source>
        <strain evidence="2 3">DSM 43768</strain>
    </source>
</reference>
<dbReference type="RefSeq" id="WP_221525296.1">
    <property type="nucleotide sequence ID" value="NZ_JACHMI010000001.1"/>
</dbReference>
<protein>
    <submittedName>
        <fullName evidence="2">Uncharacterized protein</fullName>
    </submittedName>
</protein>